<feature type="transmembrane region" description="Helical" evidence="3">
    <location>
        <begin position="89"/>
        <end position="106"/>
    </location>
</feature>
<keyword evidence="3" id="KW-1133">Transmembrane helix</keyword>
<dbReference type="InterPro" id="IPR050216">
    <property type="entry name" value="LRR_domain-containing"/>
</dbReference>
<dbReference type="PROSITE" id="PS51450">
    <property type="entry name" value="LRR"/>
    <property type="match status" value="1"/>
</dbReference>
<proteinExistence type="predicted"/>
<dbReference type="Proteomes" id="UP000663877">
    <property type="component" value="Unassembled WGS sequence"/>
</dbReference>
<feature type="transmembrane region" description="Helical" evidence="3">
    <location>
        <begin position="118"/>
        <end position="135"/>
    </location>
</feature>
<reference evidence="5" key="1">
    <citation type="submission" date="2021-02" db="EMBL/GenBank/DDBJ databases">
        <authorList>
            <person name="Nowell W R."/>
        </authorList>
    </citation>
    <scope>NUCLEOTIDE SEQUENCE</scope>
</reference>
<keyword evidence="1" id="KW-0433">Leucine-rich repeat</keyword>
<evidence type="ECO:0000313" key="6">
    <source>
        <dbReference type="Proteomes" id="UP000663832"/>
    </source>
</evidence>
<dbReference type="InterPro" id="IPR001611">
    <property type="entry name" value="Leu-rich_rpt"/>
</dbReference>
<dbReference type="Gene3D" id="2.70.130.10">
    <property type="entry name" value="Mannose-6-phosphate receptor binding domain"/>
    <property type="match status" value="1"/>
</dbReference>
<dbReference type="EMBL" id="CAJNOI010000865">
    <property type="protein sequence ID" value="CAF1356327.1"/>
    <property type="molecule type" value="Genomic_DNA"/>
</dbReference>
<dbReference type="SUPFAM" id="SSF52058">
    <property type="entry name" value="L domain-like"/>
    <property type="match status" value="1"/>
</dbReference>
<keyword evidence="3" id="KW-0812">Transmembrane</keyword>
<evidence type="ECO:0000313" key="4">
    <source>
        <dbReference type="EMBL" id="CAF1356327.1"/>
    </source>
</evidence>
<keyword evidence="2" id="KW-0677">Repeat</keyword>
<dbReference type="SUPFAM" id="SSF50911">
    <property type="entry name" value="Mannose 6-phosphate receptor domain"/>
    <property type="match status" value="1"/>
</dbReference>
<dbReference type="InterPro" id="IPR009011">
    <property type="entry name" value="Man6P_isomerase_rcpt-bd_dom_sf"/>
</dbReference>
<accession>A0A816AQG4</accession>
<feature type="transmembrane region" description="Helical" evidence="3">
    <location>
        <begin position="166"/>
        <end position="190"/>
    </location>
</feature>
<evidence type="ECO:0000313" key="5">
    <source>
        <dbReference type="EMBL" id="CAF1598757.1"/>
    </source>
</evidence>
<evidence type="ECO:0000256" key="1">
    <source>
        <dbReference type="ARBA" id="ARBA00022614"/>
    </source>
</evidence>
<dbReference type="PANTHER" id="PTHR48051">
    <property type="match status" value="1"/>
</dbReference>
<gene>
    <name evidence="4" type="ORF">BJG266_LOCUS35240</name>
    <name evidence="5" type="ORF">QVE165_LOCUS52300</name>
</gene>
<dbReference type="GO" id="GO:0005737">
    <property type="term" value="C:cytoplasm"/>
    <property type="evidence" value="ECO:0007669"/>
    <property type="project" value="TreeGrafter"/>
</dbReference>
<dbReference type="PANTHER" id="PTHR48051:SF1">
    <property type="entry name" value="RAS SUPPRESSOR PROTEIN 1"/>
    <property type="match status" value="1"/>
</dbReference>
<dbReference type="Gene3D" id="3.80.10.10">
    <property type="entry name" value="Ribonuclease Inhibitor"/>
    <property type="match status" value="1"/>
</dbReference>
<keyword evidence="3" id="KW-0472">Membrane</keyword>
<name>A0A816AQG4_9BILA</name>
<comment type="caution">
    <text evidence="5">The sequence shown here is derived from an EMBL/GenBank/DDBJ whole genome shotgun (WGS) entry which is preliminary data.</text>
</comment>
<protein>
    <submittedName>
        <fullName evidence="5">Uncharacterized protein</fullName>
    </submittedName>
</protein>
<evidence type="ECO:0000256" key="3">
    <source>
        <dbReference type="SAM" id="Phobius"/>
    </source>
</evidence>
<keyword evidence="6" id="KW-1185">Reference proteome</keyword>
<dbReference type="EMBL" id="CAJNOM010001217">
    <property type="protein sequence ID" value="CAF1598757.1"/>
    <property type="molecule type" value="Genomic_DNA"/>
</dbReference>
<organism evidence="5 6">
    <name type="scientific">Adineta steineri</name>
    <dbReference type="NCBI Taxonomy" id="433720"/>
    <lineage>
        <taxon>Eukaryota</taxon>
        <taxon>Metazoa</taxon>
        <taxon>Spiralia</taxon>
        <taxon>Gnathifera</taxon>
        <taxon>Rotifera</taxon>
        <taxon>Eurotatoria</taxon>
        <taxon>Bdelloidea</taxon>
        <taxon>Adinetida</taxon>
        <taxon>Adinetidae</taxon>
        <taxon>Adineta</taxon>
    </lineage>
</organism>
<sequence>MSVPTISQTARHFYFNYHYPESTTSCFHTTFMRHIQFGIQDVICFLIAGFLAYETKLIQHLSLEFLVPMISILCLQSTFGSTLAGCYRITLALIPLSLFLFLIQKLGLGYHDYLATEIFLLFTSFCISYGCSQVATKKMTLLYNVIYFGLNFSRSDLPITFSFELLGIYITGMAIAVFVSLIIFPIFATFDIENRFNYSLSKLQQMYVLIIQAFLCHDKTRSHMLLTKASIVQHMIEKALTPMQTRLADAKFEPSRLLQRLFNHQHLHVIDLTLPEQENLITSLMSHVVITMIYWLKSFISLLIALSTLIVADDPCRFEHSKGIIDLTSLGRTDGKPAYPDQTPSVGSNYVYSFNPCKPFSEGDTCKGVAACQVSKDRTLTFILAKQDSAEWDAGAGPGANPSISYTLDTKRVSVELVCTTDEINELEVLGEAPISTYKFRLTNKCACWNGCGGVPPPPPPPPQQNCTINGSTYSSDKEIIQSFPFTILINPTQPQSSPPTSSYVTVGIYSRVIELILVNIPSIPPALFCLNAMEKLSIFNSPNVVISSEISRLSLSLKSLIVSNISRSGSLPAEIFNMKNLSTLSIINCDLEMLSEDVSKLDSLTQLTLDKNRLLSLPWALGKLPSLTSLSVNNNLRLSSLDVLYGSTSLNILQASNCMINHLPANIPNLRIIELDGNQLTSLDGFETIASQNSTLFSFNNNKIASISSVSLAKIVVLNSFYLFNNLLTTLPDSIYLIKDLKYVNIQNNNFNAKERDWIQGVFRITNTTLII</sequence>
<dbReference type="InterPro" id="IPR032675">
    <property type="entry name" value="LRR_dom_sf"/>
</dbReference>
<evidence type="ECO:0000256" key="2">
    <source>
        <dbReference type="ARBA" id="ARBA00022737"/>
    </source>
</evidence>
<dbReference type="OrthoDB" id="29460at2759"/>
<dbReference type="AlphaFoldDB" id="A0A816AQG4"/>
<dbReference type="Proteomes" id="UP000663832">
    <property type="component" value="Unassembled WGS sequence"/>
</dbReference>